<gene>
    <name evidence="1" type="ORF">STAS_13999</name>
</gene>
<proteinExistence type="predicted"/>
<accession>A0A5A7PY50</accession>
<dbReference type="Proteomes" id="UP000325081">
    <property type="component" value="Unassembled WGS sequence"/>
</dbReference>
<dbReference type="SUPFAM" id="SSF56219">
    <property type="entry name" value="DNase I-like"/>
    <property type="match status" value="1"/>
</dbReference>
<organism evidence="1 2">
    <name type="scientific">Striga asiatica</name>
    <name type="common">Asiatic witchweed</name>
    <name type="synonym">Buchnera asiatica</name>
    <dbReference type="NCBI Taxonomy" id="4170"/>
    <lineage>
        <taxon>Eukaryota</taxon>
        <taxon>Viridiplantae</taxon>
        <taxon>Streptophyta</taxon>
        <taxon>Embryophyta</taxon>
        <taxon>Tracheophyta</taxon>
        <taxon>Spermatophyta</taxon>
        <taxon>Magnoliopsida</taxon>
        <taxon>eudicotyledons</taxon>
        <taxon>Gunneridae</taxon>
        <taxon>Pentapetalae</taxon>
        <taxon>asterids</taxon>
        <taxon>lamiids</taxon>
        <taxon>Lamiales</taxon>
        <taxon>Orobanchaceae</taxon>
        <taxon>Buchnereae</taxon>
        <taxon>Striga</taxon>
    </lineage>
</organism>
<name>A0A5A7PY50_STRAF</name>
<dbReference type="PANTHER" id="PTHR33710">
    <property type="entry name" value="BNAC02G09200D PROTEIN"/>
    <property type="match status" value="1"/>
</dbReference>
<comment type="caution">
    <text evidence="1">The sequence shown here is derived from an EMBL/GenBank/DDBJ whole genome shotgun (WGS) entry which is preliminary data.</text>
</comment>
<dbReference type="PANTHER" id="PTHR33710:SF64">
    <property type="entry name" value="ENDONUCLEASE_EXONUCLEASE_PHOSPHATASE DOMAIN-CONTAINING PROTEIN"/>
    <property type="match status" value="1"/>
</dbReference>
<evidence type="ECO:0000313" key="2">
    <source>
        <dbReference type="Proteomes" id="UP000325081"/>
    </source>
</evidence>
<reference evidence="2" key="1">
    <citation type="journal article" date="2019" name="Curr. Biol.">
        <title>Genome Sequence of Striga asiatica Provides Insight into the Evolution of Plant Parasitism.</title>
        <authorList>
            <person name="Yoshida S."/>
            <person name="Kim S."/>
            <person name="Wafula E.K."/>
            <person name="Tanskanen J."/>
            <person name="Kim Y.M."/>
            <person name="Honaas L."/>
            <person name="Yang Z."/>
            <person name="Spallek T."/>
            <person name="Conn C.E."/>
            <person name="Ichihashi Y."/>
            <person name="Cheong K."/>
            <person name="Cui S."/>
            <person name="Der J.P."/>
            <person name="Gundlach H."/>
            <person name="Jiao Y."/>
            <person name="Hori C."/>
            <person name="Ishida J.K."/>
            <person name="Kasahara H."/>
            <person name="Kiba T."/>
            <person name="Kim M.S."/>
            <person name="Koo N."/>
            <person name="Laohavisit A."/>
            <person name="Lee Y.H."/>
            <person name="Lumba S."/>
            <person name="McCourt P."/>
            <person name="Mortimer J.C."/>
            <person name="Mutuku J.M."/>
            <person name="Nomura T."/>
            <person name="Sasaki-Sekimoto Y."/>
            <person name="Seto Y."/>
            <person name="Wang Y."/>
            <person name="Wakatake T."/>
            <person name="Sakakibara H."/>
            <person name="Demura T."/>
            <person name="Yamaguchi S."/>
            <person name="Yoneyama K."/>
            <person name="Manabe R.I."/>
            <person name="Nelson D.C."/>
            <person name="Schulman A.H."/>
            <person name="Timko M.P."/>
            <person name="dePamphilis C.W."/>
            <person name="Choi D."/>
            <person name="Shirasu K."/>
        </authorList>
    </citation>
    <scope>NUCLEOTIDE SEQUENCE [LARGE SCALE GENOMIC DNA]</scope>
    <source>
        <strain evidence="2">cv. UVA1</strain>
    </source>
</reference>
<evidence type="ECO:0000313" key="1">
    <source>
        <dbReference type="EMBL" id="GER37581.1"/>
    </source>
</evidence>
<dbReference type="InterPro" id="IPR036691">
    <property type="entry name" value="Endo/exonu/phosph_ase_sf"/>
</dbReference>
<feature type="non-terminal residue" evidence="1">
    <location>
        <position position="1"/>
    </location>
</feature>
<sequence>VNQIVGNEFCVQVEAKGAGIEEWCWLIFVYMSTDRRERYRQWEFLEQRRSSWGDGWVIAGDWNDLISNEEKRGGLARNSSSFVGFQNFINNMEMQEIAQKGSFFTWGNNRAGDGYVEERLDKIFASAEWLARFPRMEASNYFRSASDHNVLLFDTELQVNNRHKRFQFNSGWVEMEGVAEAVREGWQISVDGSALYQVHQKIKHTRMALLAWHKSHHRNQEKTIKVLTEKMTALRAEGRDRDWEQWGLVKSELDKAHLDEEQYWRNKSRALWLKAGDCNSKFFHAFTSQRRHANSIIKLTSSSGEKHIKITIRNGKSTRLNDPNWVPGLNRGSPELKVGIDGNLFWVHDLLQAGGMYWDGNLIRALFLEDDAGKILQITSLNPRAEDKRQCDLVVKGKFSVKKAYSTMLAVKMATSAVAESSGQAEGNKRARRRCWELKVMGKVKHFVWQAISVWKIAPVQWNRVLEEQLTVKQWWWWTSNMKKDDISEARIQLSTYILWWLWRARNLWIFEGQWHPEEWIVRAAVRDWIDYKCRHISG</sequence>
<dbReference type="EMBL" id="BKCP01005397">
    <property type="protein sequence ID" value="GER37581.1"/>
    <property type="molecule type" value="Genomic_DNA"/>
</dbReference>
<dbReference type="AlphaFoldDB" id="A0A5A7PY50"/>
<keyword evidence="2" id="KW-1185">Reference proteome</keyword>
<dbReference type="OrthoDB" id="1736084at2759"/>
<protein>
    <submittedName>
        <fullName evidence="1">Ribonuclease H-like superfamily protein</fullName>
    </submittedName>
</protein>
<dbReference type="Gene3D" id="3.60.10.10">
    <property type="entry name" value="Endonuclease/exonuclease/phosphatase"/>
    <property type="match status" value="1"/>
</dbReference>